<feature type="domain" description="DUF6036" evidence="1">
    <location>
        <begin position="12"/>
        <end position="57"/>
    </location>
</feature>
<evidence type="ECO:0000313" key="4">
    <source>
        <dbReference type="EMBL" id="VDG75576.1"/>
    </source>
</evidence>
<reference evidence="2" key="4">
    <citation type="submission" date="2023-10" db="EMBL/GenBank/DDBJ databases">
        <title>Whole Genome based description of the genera Actinobaculum and Actinotignum reveals a complex phylogenetic relationship within the species included in the genus Actinotignum.</title>
        <authorList>
            <person name="Jensen C.S."/>
            <person name="Dargis R."/>
            <person name="Kemp M."/>
            <person name="Christensen J.J."/>
        </authorList>
    </citation>
    <scope>NUCLEOTIDE SEQUENCE</scope>
    <source>
        <strain evidence="2">Actinobaculum_suis_CCUG19206T</strain>
    </source>
</reference>
<dbReference type="Proteomes" id="UP000269974">
    <property type="component" value="Unassembled WGS sequence"/>
</dbReference>
<reference evidence="5" key="2">
    <citation type="submission" date="2016-10" db="EMBL/GenBank/DDBJ databases">
        <authorList>
            <person name="Varghese N."/>
        </authorList>
    </citation>
    <scope>NUCLEOTIDE SEQUENCE [LARGE SCALE GENOMIC DNA]</scope>
    <source>
        <strain evidence="5">DSM 20639</strain>
    </source>
</reference>
<evidence type="ECO:0000313" key="3">
    <source>
        <dbReference type="EMBL" id="SDE40334.1"/>
    </source>
</evidence>
<dbReference type="RefSeq" id="WP_049620027.1">
    <property type="nucleotide sequence ID" value="NZ_FNAU01000008.1"/>
</dbReference>
<gene>
    <name evidence="4" type="ORF">NCTC10327_00271</name>
    <name evidence="2" type="ORF">R6G71_00375</name>
    <name evidence="3" type="ORF">SAMN05421878_10827</name>
</gene>
<reference evidence="4 6" key="3">
    <citation type="submission" date="2018-11" db="EMBL/GenBank/DDBJ databases">
        <authorList>
            <consortium name="Pathogen Informatics"/>
        </authorList>
    </citation>
    <scope>NUCLEOTIDE SEQUENCE [LARGE SCALE GENOMIC DNA]</scope>
    <source>
        <strain evidence="4 6">NCTC10327</strain>
    </source>
</reference>
<evidence type="ECO:0000259" key="1">
    <source>
        <dbReference type="Pfam" id="PF19502"/>
    </source>
</evidence>
<dbReference type="InterPro" id="IPR045792">
    <property type="entry name" value="DUF6036"/>
</dbReference>
<evidence type="ECO:0000313" key="5">
    <source>
        <dbReference type="Proteomes" id="UP000182744"/>
    </source>
</evidence>
<keyword evidence="4" id="KW-0808">Transferase</keyword>
<sequence>MTTPDFTREDFAGLFSELAEVLKSAGHRAQIFVVGGAAMALAYDEERTTRDVDALFTNTGATRQAALVVARRHGLPNDWLNDAAKGFLLGNDPAPKTIFEFENLIVQVASAEYLLSMKLMSGRPGRDYRDAALLFNVAGYTTVEEAVNLLERTQPASLLLPRHRYICLEVAQLALELRGETSADGDGLQG</sequence>
<dbReference type="AlphaFoldDB" id="A0A0K9EST3"/>
<dbReference type="PATRIC" id="fig|1657.3.peg.1514"/>
<name>A0A0K9EST3_9ACTO</name>
<proteinExistence type="predicted"/>
<evidence type="ECO:0000313" key="2">
    <source>
        <dbReference type="EMBL" id="MDY5152520.1"/>
    </source>
</evidence>
<dbReference type="EMBL" id="UYIO01000001">
    <property type="protein sequence ID" value="VDG75576.1"/>
    <property type="molecule type" value="Genomic_DNA"/>
</dbReference>
<accession>A0A0K9EST3</accession>
<dbReference type="GO" id="GO:0016740">
    <property type="term" value="F:transferase activity"/>
    <property type="evidence" value="ECO:0007669"/>
    <property type="project" value="UniProtKB-KW"/>
</dbReference>
<dbReference type="EMBL" id="JAWNFU010000001">
    <property type="protein sequence ID" value="MDY5152520.1"/>
    <property type="molecule type" value="Genomic_DNA"/>
</dbReference>
<dbReference type="Proteomes" id="UP000182744">
    <property type="component" value="Unassembled WGS sequence"/>
</dbReference>
<dbReference type="EMBL" id="FNAU01000008">
    <property type="protein sequence ID" value="SDE40334.1"/>
    <property type="molecule type" value="Genomic_DNA"/>
</dbReference>
<protein>
    <submittedName>
        <fullName evidence="2">DUF6036 family nucleotidyltransferase</fullName>
    </submittedName>
    <submittedName>
        <fullName evidence="4">Nucleotidyl transferase of uncharacterized function (DUF2204)</fullName>
    </submittedName>
</protein>
<dbReference type="Proteomes" id="UP001273799">
    <property type="component" value="Unassembled WGS sequence"/>
</dbReference>
<organism evidence="4 6">
    <name type="scientific">Actinobaculum suis</name>
    <dbReference type="NCBI Taxonomy" id="1657"/>
    <lineage>
        <taxon>Bacteria</taxon>
        <taxon>Bacillati</taxon>
        <taxon>Actinomycetota</taxon>
        <taxon>Actinomycetes</taxon>
        <taxon>Actinomycetales</taxon>
        <taxon>Actinomycetaceae</taxon>
        <taxon>Actinobaculum</taxon>
    </lineage>
</organism>
<dbReference type="Pfam" id="PF19502">
    <property type="entry name" value="DUF6036"/>
    <property type="match status" value="1"/>
</dbReference>
<evidence type="ECO:0000313" key="6">
    <source>
        <dbReference type="Proteomes" id="UP000269974"/>
    </source>
</evidence>
<reference evidence="3" key="1">
    <citation type="submission" date="2016-10" db="EMBL/GenBank/DDBJ databases">
        <authorList>
            <person name="de Groot N.N."/>
        </authorList>
    </citation>
    <scope>NUCLEOTIDE SEQUENCE [LARGE SCALE GENOMIC DNA]</scope>
    <source>
        <strain evidence="3">DSM 20639</strain>
    </source>
</reference>
<keyword evidence="5" id="KW-1185">Reference proteome</keyword>